<gene>
    <name evidence="1" type="ORF">TNIN_460841</name>
</gene>
<keyword evidence="2" id="KW-1185">Reference proteome</keyword>
<comment type="caution">
    <text evidence="1">The sequence shown here is derived from an EMBL/GenBank/DDBJ whole genome shotgun (WGS) entry which is preliminary data.</text>
</comment>
<protein>
    <submittedName>
        <fullName evidence="1">Uncharacterized protein</fullName>
    </submittedName>
</protein>
<dbReference type="AlphaFoldDB" id="A0A8X6WQQ4"/>
<organism evidence="1 2">
    <name type="scientific">Trichonephila inaurata madagascariensis</name>
    <dbReference type="NCBI Taxonomy" id="2747483"/>
    <lineage>
        <taxon>Eukaryota</taxon>
        <taxon>Metazoa</taxon>
        <taxon>Ecdysozoa</taxon>
        <taxon>Arthropoda</taxon>
        <taxon>Chelicerata</taxon>
        <taxon>Arachnida</taxon>
        <taxon>Araneae</taxon>
        <taxon>Araneomorphae</taxon>
        <taxon>Entelegynae</taxon>
        <taxon>Araneoidea</taxon>
        <taxon>Nephilidae</taxon>
        <taxon>Trichonephila</taxon>
        <taxon>Trichonephila inaurata</taxon>
    </lineage>
</organism>
<evidence type="ECO:0000313" key="1">
    <source>
        <dbReference type="EMBL" id="GFY39682.1"/>
    </source>
</evidence>
<reference evidence="1" key="1">
    <citation type="submission" date="2020-08" db="EMBL/GenBank/DDBJ databases">
        <title>Multicomponent nature underlies the extraordinary mechanical properties of spider dragline silk.</title>
        <authorList>
            <person name="Kono N."/>
            <person name="Nakamura H."/>
            <person name="Mori M."/>
            <person name="Yoshida Y."/>
            <person name="Ohtoshi R."/>
            <person name="Malay A.D."/>
            <person name="Moran D.A.P."/>
            <person name="Tomita M."/>
            <person name="Numata K."/>
            <person name="Arakawa K."/>
        </authorList>
    </citation>
    <scope>NUCLEOTIDE SEQUENCE</scope>
</reference>
<name>A0A8X6WQQ4_9ARAC</name>
<evidence type="ECO:0000313" key="2">
    <source>
        <dbReference type="Proteomes" id="UP000886998"/>
    </source>
</evidence>
<dbReference type="Proteomes" id="UP000886998">
    <property type="component" value="Unassembled WGS sequence"/>
</dbReference>
<proteinExistence type="predicted"/>
<dbReference type="EMBL" id="BMAV01001497">
    <property type="protein sequence ID" value="GFY39682.1"/>
    <property type="molecule type" value="Genomic_DNA"/>
</dbReference>
<accession>A0A8X6WQQ4</accession>
<sequence length="106" mass="12235">MPPNIRHMGGVGCVLREEKRETSPVLCVFLYLLLHHVTDVRHVFPYTYLCVLLNGSRNPYCVLRLLTFRLSFKKRMPGRGGVNSHSNIQLKYIHMHTVNITEGSRT</sequence>